<protein>
    <submittedName>
        <fullName evidence="1">Uncharacterized protein</fullName>
    </submittedName>
</protein>
<dbReference type="AlphaFoldDB" id="A0A6A6PHS9"/>
<evidence type="ECO:0000313" key="1">
    <source>
        <dbReference type="EMBL" id="KAF2478827.1"/>
    </source>
</evidence>
<dbReference type="EMBL" id="MU001643">
    <property type="protein sequence ID" value="KAF2478827.1"/>
    <property type="molecule type" value="Genomic_DNA"/>
</dbReference>
<dbReference type="GeneID" id="54479548"/>
<gene>
    <name evidence="1" type="ORF">BDY17DRAFT_60045</name>
</gene>
<reference evidence="1" key="1">
    <citation type="journal article" date="2020" name="Stud. Mycol.">
        <title>101 Dothideomycetes genomes: a test case for predicting lifestyles and emergence of pathogens.</title>
        <authorList>
            <person name="Haridas S."/>
            <person name="Albert R."/>
            <person name="Binder M."/>
            <person name="Bloem J."/>
            <person name="Labutti K."/>
            <person name="Salamov A."/>
            <person name="Andreopoulos B."/>
            <person name="Baker S."/>
            <person name="Barry K."/>
            <person name="Bills G."/>
            <person name="Bluhm B."/>
            <person name="Cannon C."/>
            <person name="Castanera R."/>
            <person name="Culley D."/>
            <person name="Daum C."/>
            <person name="Ezra D."/>
            <person name="Gonzalez J."/>
            <person name="Henrissat B."/>
            <person name="Kuo A."/>
            <person name="Liang C."/>
            <person name="Lipzen A."/>
            <person name="Lutzoni F."/>
            <person name="Magnuson J."/>
            <person name="Mondo S."/>
            <person name="Nolan M."/>
            <person name="Ohm R."/>
            <person name="Pangilinan J."/>
            <person name="Park H.-J."/>
            <person name="Ramirez L."/>
            <person name="Alfaro M."/>
            <person name="Sun H."/>
            <person name="Tritt A."/>
            <person name="Yoshinaga Y."/>
            <person name="Zwiers L.-H."/>
            <person name="Turgeon B."/>
            <person name="Goodwin S."/>
            <person name="Spatafora J."/>
            <person name="Crous P."/>
            <person name="Grigoriev I."/>
        </authorList>
    </citation>
    <scope>NUCLEOTIDE SEQUENCE</scope>
    <source>
        <strain evidence="1">CBS 113389</strain>
    </source>
</reference>
<evidence type="ECO:0000313" key="2">
    <source>
        <dbReference type="Proteomes" id="UP000799767"/>
    </source>
</evidence>
<dbReference type="Proteomes" id="UP000799767">
    <property type="component" value="Unassembled WGS sequence"/>
</dbReference>
<accession>A0A6A6PHS9</accession>
<dbReference type="RefSeq" id="XP_033585397.1">
    <property type="nucleotide sequence ID" value="XM_033738546.1"/>
</dbReference>
<organism evidence="1 2">
    <name type="scientific">Neohortaea acidophila</name>
    <dbReference type="NCBI Taxonomy" id="245834"/>
    <lineage>
        <taxon>Eukaryota</taxon>
        <taxon>Fungi</taxon>
        <taxon>Dikarya</taxon>
        <taxon>Ascomycota</taxon>
        <taxon>Pezizomycotina</taxon>
        <taxon>Dothideomycetes</taxon>
        <taxon>Dothideomycetidae</taxon>
        <taxon>Mycosphaerellales</taxon>
        <taxon>Teratosphaeriaceae</taxon>
        <taxon>Neohortaea</taxon>
    </lineage>
</organism>
<proteinExistence type="predicted"/>
<sequence>MRKSTCIWKTTWRSHHGTLTKIRLRDATNRHESPRTALVTNPYGSRCNSRLHKRATRRIRPHHRLSDRGNLVITKLAPDLCAHLLRTSGASRAPMGPPSGLARPTRPWIGGVPRVHGPVFRAPKSAGLKTVLRGLSETYTFSDDLRHCEQPYFQVWQKNRARSWIAIAEKMNRW</sequence>
<keyword evidence="2" id="KW-1185">Reference proteome</keyword>
<name>A0A6A6PHS9_9PEZI</name>